<dbReference type="Proteomes" id="UP001152651">
    <property type="component" value="Unassembled WGS sequence"/>
</dbReference>
<dbReference type="RefSeq" id="WP_253897641.1">
    <property type="nucleotide sequence ID" value="NZ_CALSBS010000006.1"/>
</dbReference>
<dbReference type="InterPro" id="IPR045857">
    <property type="entry name" value="O16G_dom_2"/>
</dbReference>
<feature type="domain" description="Glycosyl hydrolase family 13 catalytic" evidence="2">
    <location>
        <begin position="14"/>
        <end position="393"/>
    </location>
</feature>
<evidence type="ECO:0000313" key="4">
    <source>
        <dbReference type="Proteomes" id="UP001152651"/>
    </source>
</evidence>
<comment type="caution">
    <text evidence="3">The sequence shown here is derived from an EMBL/GenBank/DDBJ whole genome shotgun (WGS) entry which is preliminary data.</text>
</comment>
<dbReference type="PANTHER" id="PTHR10357:SF179">
    <property type="entry name" value="NEUTRAL AND BASIC AMINO ACID TRANSPORT PROTEIN RBAT"/>
    <property type="match status" value="1"/>
</dbReference>
<keyword evidence="3" id="KW-0378">Hydrolase</keyword>
<dbReference type="PANTHER" id="PTHR10357">
    <property type="entry name" value="ALPHA-AMYLASE FAMILY MEMBER"/>
    <property type="match status" value="1"/>
</dbReference>
<dbReference type="GO" id="GO:0016798">
    <property type="term" value="F:hydrolase activity, acting on glycosyl bonds"/>
    <property type="evidence" value="ECO:0007669"/>
    <property type="project" value="UniProtKB-KW"/>
</dbReference>
<keyword evidence="4" id="KW-1185">Reference proteome</keyword>
<sequence length="527" mass="59511">MESKPWWQATTCYQIYLPSFCDGNNDGLGDFPGLISKLDYLQSLGIGAVWITPFYPSPLVDNGYDISDYCAVDERFGDMDDFRQLVAGCHARGIRVIIDLVVNHVSSEHPWFKDAWNNPASRYRDYFIFRDQPNNWQSFFSGSAWTAEPDTGQYYYHKFAPQQVDLNWANPQVEKEIHRVIDFWIAQGVDGFRFDVINFLTTDGVLADNPQEEGAQKHEYDINQPGIITTLERLCRYIRQRGDFFLIGEIGSDDLAVIKRYQSPTLMDVVFNFNIGSQKTFDVASLYAALKATLEQQTGLPTLFFSSHDMSRMISRFGESERDTARALAVLALQLTVSGVPFIFQGEELGLTDYRARSAEQLFDIQGITHYQTALAAGNSTEAALAVAMNHSRDGSRAPIPWQDAPNGGFSSVAPWMPVTGDVATLNAQAQQEDASSLWHQYQQLISLRRRTDVLHHGQQGPLMLSNACIWFSRSSATEQVWVAVNFGEPLPNPWHAIEADVLYGEDVPELAKNHCLIKRRVYEQAQ</sequence>
<dbReference type="SMART" id="SM00642">
    <property type="entry name" value="Aamy"/>
    <property type="match status" value="1"/>
</dbReference>
<name>A0ABM9F805_9ENTR</name>
<dbReference type="InterPro" id="IPR017853">
    <property type="entry name" value="GH"/>
</dbReference>
<dbReference type="EMBL" id="CALSBS010000006">
    <property type="protein sequence ID" value="CAH6636937.1"/>
    <property type="molecule type" value="Genomic_DNA"/>
</dbReference>
<protein>
    <submittedName>
        <fullName evidence="3">Glycosidase</fullName>
    </submittedName>
</protein>
<gene>
    <name evidence="3" type="ORF">FBBNIHIM_08925</name>
</gene>
<comment type="similarity">
    <text evidence="1">Belongs to the glycosyl hydrolase 13 family.</text>
</comment>
<keyword evidence="3" id="KW-0326">Glycosidase</keyword>
<evidence type="ECO:0000313" key="3">
    <source>
        <dbReference type="EMBL" id="CAH6636937.1"/>
    </source>
</evidence>
<dbReference type="CDD" id="cd11333">
    <property type="entry name" value="AmyAc_SI_OligoGlu_DGase"/>
    <property type="match status" value="1"/>
</dbReference>
<proteinExistence type="inferred from homology"/>
<dbReference type="Gene3D" id="3.20.20.80">
    <property type="entry name" value="Glycosidases"/>
    <property type="match status" value="1"/>
</dbReference>
<dbReference type="Gene3D" id="3.90.400.10">
    <property type="entry name" value="Oligo-1,6-glucosidase, Domain 2"/>
    <property type="match status" value="1"/>
</dbReference>
<dbReference type="InterPro" id="IPR006047">
    <property type="entry name" value="GH13_cat_dom"/>
</dbReference>
<dbReference type="SUPFAM" id="SSF51445">
    <property type="entry name" value="(Trans)glycosidases"/>
    <property type="match status" value="1"/>
</dbReference>
<evidence type="ECO:0000259" key="2">
    <source>
        <dbReference type="SMART" id="SM00642"/>
    </source>
</evidence>
<dbReference type="Pfam" id="PF00128">
    <property type="entry name" value="Alpha-amylase"/>
    <property type="match status" value="1"/>
</dbReference>
<evidence type="ECO:0000256" key="1">
    <source>
        <dbReference type="ARBA" id="ARBA00008061"/>
    </source>
</evidence>
<organism evidence="3 4">
    <name type="scientific">Pseudocitrobacter vendiensis</name>
    <dbReference type="NCBI Taxonomy" id="2488306"/>
    <lineage>
        <taxon>Bacteria</taxon>
        <taxon>Pseudomonadati</taxon>
        <taxon>Pseudomonadota</taxon>
        <taxon>Gammaproteobacteria</taxon>
        <taxon>Enterobacterales</taxon>
        <taxon>Enterobacteriaceae</taxon>
        <taxon>Pseudocitrobacter</taxon>
    </lineage>
</organism>
<accession>A0ABM9F805</accession>
<reference evidence="3" key="1">
    <citation type="submission" date="2022-05" db="EMBL/GenBank/DDBJ databases">
        <authorList>
            <person name="Blom J."/>
        </authorList>
    </citation>
    <scope>NUCLEOTIDE SEQUENCE</scope>
    <source>
        <strain evidence="3">Type strain: CPO20170097</strain>
    </source>
</reference>